<evidence type="ECO:0000313" key="2">
    <source>
        <dbReference type="EMBL" id="HIW96285.1"/>
    </source>
</evidence>
<organism evidence="2 3">
    <name type="scientific">Candidatus Corynebacterium gallistercoris</name>
    <dbReference type="NCBI Taxonomy" id="2838530"/>
    <lineage>
        <taxon>Bacteria</taxon>
        <taxon>Bacillati</taxon>
        <taxon>Actinomycetota</taxon>
        <taxon>Actinomycetes</taxon>
        <taxon>Mycobacteriales</taxon>
        <taxon>Corynebacteriaceae</taxon>
        <taxon>Corynebacterium</taxon>
    </lineage>
</organism>
<gene>
    <name evidence="2" type="ORF">H9867_07365</name>
</gene>
<dbReference type="Proteomes" id="UP000824189">
    <property type="component" value="Unassembled WGS sequence"/>
</dbReference>
<dbReference type="InterPro" id="IPR025557">
    <property type="entry name" value="DUF4282"/>
</dbReference>
<protein>
    <submittedName>
        <fullName evidence="2">DUF4282 domain-containing protein</fullName>
    </submittedName>
</protein>
<feature type="transmembrane region" description="Helical" evidence="1">
    <location>
        <begin position="89"/>
        <end position="112"/>
    </location>
</feature>
<dbReference type="EMBL" id="DXFZ01000089">
    <property type="protein sequence ID" value="HIW96285.1"/>
    <property type="molecule type" value="Genomic_DNA"/>
</dbReference>
<reference evidence="2" key="1">
    <citation type="journal article" date="2021" name="PeerJ">
        <title>Extensive microbial diversity within the chicken gut microbiome revealed by metagenomics and culture.</title>
        <authorList>
            <person name="Gilroy R."/>
            <person name="Ravi A."/>
            <person name="Getino M."/>
            <person name="Pursley I."/>
            <person name="Horton D.L."/>
            <person name="Alikhan N.F."/>
            <person name="Baker D."/>
            <person name="Gharbi K."/>
            <person name="Hall N."/>
            <person name="Watson M."/>
            <person name="Adriaenssens E.M."/>
            <person name="Foster-Nyarko E."/>
            <person name="Jarju S."/>
            <person name="Secka A."/>
            <person name="Antonio M."/>
            <person name="Oren A."/>
            <person name="Chaudhuri R.R."/>
            <person name="La Ragione R."/>
            <person name="Hildebrand F."/>
            <person name="Pallen M.J."/>
        </authorList>
    </citation>
    <scope>NUCLEOTIDE SEQUENCE</scope>
    <source>
        <strain evidence="2">4376</strain>
    </source>
</reference>
<proteinExistence type="predicted"/>
<dbReference type="AlphaFoldDB" id="A0A9D1URQ5"/>
<keyword evidence="1" id="KW-0812">Transmembrane</keyword>
<evidence type="ECO:0000256" key="1">
    <source>
        <dbReference type="SAM" id="Phobius"/>
    </source>
</evidence>
<keyword evidence="1" id="KW-0472">Membrane</keyword>
<reference evidence="2" key="2">
    <citation type="submission" date="2021-04" db="EMBL/GenBank/DDBJ databases">
        <authorList>
            <person name="Gilroy R."/>
        </authorList>
    </citation>
    <scope>NUCLEOTIDE SEQUENCE</scope>
    <source>
        <strain evidence="2">4376</strain>
    </source>
</reference>
<evidence type="ECO:0000313" key="3">
    <source>
        <dbReference type="Proteomes" id="UP000824189"/>
    </source>
</evidence>
<comment type="caution">
    <text evidence="2">The sequence shown here is derived from an EMBL/GenBank/DDBJ whole genome shotgun (WGS) entry which is preliminary data.</text>
</comment>
<keyword evidence="1" id="KW-1133">Transmembrane helix</keyword>
<accession>A0A9D1URQ5</accession>
<dbReference type="Pfam" id="PF14110">
    <property type="entry name" value="DUF4282"/>
    <property type="match status" value="1"/>
</dbReference>
<feature type="transmembrane region" description="Helical" evidence="1">
    <location>
        <begin position="43"/>
        <end position="69"/>
    </location>
</feature>
<sequence>MADTNVNQPAGGVPAADSSFGKFLTALGNVGFTKYITTTFMRVMFIVGVVFIGFSSLYAILNGFLGFSASWITFEIDGEVFSAASEPTFAAGLVNMIVVLVGALLQICMWRVMLEVAHAVVRTAESWARIQQRASSGAVTL</sequence>
<name>A0A9D1URQ5_9CORY</name>